<accession>A0ABW0HMY9</accession>
<dbReference type="InterPro" id="IPR001451">
    <property type="entry name" value="Hexapep"/>
</dbReference>
<sequence length="169" mass="19163">MMKFYRRLRRTLRKKWWTRKVAQRASKVGTDLTVNNKSSVTRNTYLGNNVNFNGMRITGGGKVVIGDNFHSGEECLFITQSHNYDNGKAIPYDETQVVKDIHIEDNVWLGSRVIVLGGVRIGEGAIIQAGSVVVSDVPKYAIFGGHPARYFKSRDIEHYETLKAQKKFL</sequence>
<dbReference type="SUPFAM" id="SSF51161">
    <property type="entry name" value="Trimeric LpxA-like enzymes"/>
    <property type="match status" value="1"/>
</dbReference>
<dbReference type="InterPro" id="IPR011004">
    <property type="entry name" value="Trimer_LpxA-like_sf"/>
</dbReference>
<dbReference type="CDD" id="cd04647">
    <property type="entry name" value="LbH_MAT_like"/>
    <property type="match status" value="1"/>
</dbReference>
<dbReference type="EMBL" id="JBHSMI010000005">
    <property type="protein sequence ID" value="MFC5401733.1"/>
    <property type="molecule type" value="Genomic_DNA"/>
</dbReference>
<dbReference type="RefSeq" id="WP_378129569.1">
    <property type="nucleotide sequence ID" value="NZ_JBHSMI010000005.1"/>
</dbReference>
<evidence type="ECO:0000256" key="2">
    <source>
        <dbReference type="ARBA" id="ARBA00022679"/>
    </source>
</evidence>
<dbReference type="GO" id="GO:0016746">
    <property type="term" value="F:acyltransferase activity"/>
    <property type="evidence" value="ECO:0007669"/>
    <property type="project" value="UniProtKB-KW"/>
</dbReference>
<proteinExistence type="inferred from homology"/>
<organism evidence="3 4">
    <name type="scientific">Cohnella soli</name>
    <dbReference type="NCBI Taxonomy" id="425005"/>
    <lineage>
        <taxon>Bacteria</taxon>
        <taxon>Bacillati</taxon>
        <taxon>Bacillota</taxon>
        <taxon>Bacilli</taxon>
        <taxon>Bacillales</taxon>
        <taxon>Paenibacillaceae</taxon>
        <taxon>Cohnella</taxon>
    </lineage>
</organism>
<evidence type="ECO:0000313" key="4">
    <source>
        <dbReference type="Proteomes" id="UP001596113"/>
    </source>
</evidence>
<gene>
    <name evidence="3" type="ORF">ACFPOF_03220</name>
</gene>
<dbReference type="PANTHER" id="PTHR23416:SF23">
    <property type="entry name" value="ACETYLTRANSFERASE C18B11.09C-RELATED"/>
    <property type="match status" value="1"/>
</dbReference>
<evidence type="ECO:0000313" key="3">
    <source>
        <dbReference type="EMBL" id="MFC5401733.1"/>
    </source>
</evidence>
<protein>
    <submittedName>
        <fullName evidence="3">Acyltransferase</fullName>
    </submittedName>
</protein>
<evidence type="ECO:0000256" key="1">
    <source>
        <dbReference type="ARBA" id="ARBA00007274"/>
    </source>
</evidence>
<dbReference type="Gene3D" id="2.160.10.10">
    <property type="entry name" value="Hexapeptide repeat proteins"/>
    <property type="match status" value="1"/>
</dbReference>
<dbReference type="InterPro" id="IPR051159">
    <property type="entry name" value="Hexapeptide_acetyltransf"/>
</dbReference>
<reference evidence="4" key="1">
    <citation type="journal article" date="2019" name="Int. J. Syst. Evol. Microbiol.">
        <title>The Global Catalogue of Microorganisms (GCM) 10K type strain sequencing project: providing services to taxonomists for standard genome sequencing and annotation.</title>
        <authorList>
            <consortium name="The Broad Institute Genomics Platform"/>
            <consortium name="The Broad Institute Genome Sequencing Center for Infectious Disease"/>
            <person name="Wu L."/>
            <person name="Ma J."/>
        </authorList>
    </citation>
    <scope>NUCLEOTIDE SEQUENCE [LARGE SCALE GENOMIC DNA]</scope>
    <source>
        <strain evidence="4">CGMCC 1.18575</strain>
    </source>
</reference>
<dbReference type="Pfam" id="PF00132">
    <property type="entry name" value="Hexapep"/>
    <property type="match status" value="1"/>
</dbReference>
<comment type="similarity">
    <text evidence="1">Belongs to the transferase hexapeptide repeat family.</text>
</comment>
<comment type="caution">
    <text evidence="3">The sequence shown here is derived from an EMBL/GenBank/DDBJ whole genome shotgun (WGS) entry which is preliminary data.</text>
</comment>
<keyword evidence="3" id="KW-0012">Acyltransferase</keyword>
<dbReference type="PANTHER" id="PTHR23416">
    <property type="entry name" value="SIALIC ACID SYNTHASE-RELATED"/>
    <property type="match status" value="1"/>
</dbReference>
<dbReference type="Proteomes" id="UP001596113">
    <property type="component" value="Unassembled WGS sequence"/>
</dbReference>
<keyword evidence="4" id="KW-1185">Reference proteome</keyword>
<keyword evidence="2" id="KW-0808">Transferase</keyword>
<name>A0ABW0HMY9_9BACL</name>